<dbReference type="RefSeq" id="XP_004776936.2">
    <property type="nucleotide sequence ID" value="XM_004776879.3"/>
</dbReference>
<dbReference type="GO" id="GO:0008270">
    <property type="term" value="F:zinc ion binding"/>
    <property type="evidence" value="ECO:0007669"/>
    <property type="project" value="UniProtKB-KW"/>
</dbReference>
<dbReference type="InterPro" id="IPR036051">
    <property type="entry name" value="KRAB_dom_sf"/>
</dbReference>
<feature type="domain" description="C2H2-type" evidence="14">
    <location>
        <begin position="430"/>
        <end position="457"/>
    </location>
</feature>
<dbReference type="FunFam" id="3.30.160.60:FF:000127">
    <property type="entry name" value="Zinc finger protein 354C"/>
    <property type="match status" value="1"/>
</dbReference>
<evidence type="ECO:0000256" key="6">
    <source>
        <dbReference type="ARBA" id="ARBA00022771"/>
    </source>
</evidence>
<keyword evidence="7" id="KW-0862">Zinc</keyword>
<dbReference type="KEGG" id="mpuf:101686846"/>
<reference evidence="16" key="1">
    <citation type="submission" date="2024-06" db="UniProtKB">
        <authorList>
            <consortium name="Ensembl"/>
        </authorList>
    </citation>
    <scope>IDENTIFICATION</scope>
</reference>
<dbReference type="EMBL" id="AEYP01089864">
    <property type="status" value="NOT_ANNOTATED_CDS"/>
    <property type="molecule type" value="Genomic_DNA"/>
</dbReference>
<dbReference type="FunFam" id="3.30.160.60:FF:000098">
    <property type="entry name" value="Zinc finger protein 614"/>
    <property type="match status" value="3"/>
</dbReference>
<dbReference type="FunFam" id="3.30.160.60:FF:000987">
    <property type="entry name" value="Zinc finger protein 275"/>
    <property type="match status" value="1"/>
</dbReference>
<dbReference type="GeneTree" id="ENSGT00940000161684"/>
<accession>M3Y4D7</accession>
<keyword evidence="9" id="KW-0238">DNA-binding</keyword>
<dbReference type="SUPFAM" id="SSF57667">
    <property type="entry name" value="beta-beta-alpha zinc fingers"/>
    <property type="match status" value="8"/>
</dbReference>
<dbReference type="PANTHER" id="PTHR24399:SF75">
    <property type="entry name" value="ZFP14 ZINC FINGER PROTEIN-RELATED"/>
    <property type="match status" value="1"/>
</dbReference>
<keyword evidence="10" id="KW-0804">Transcription</keyword>
<dbReference type="GO" id="GO:0005654">
    <property type="term" value="C:nucleoplasm"/>
    <property type="evidence" value="ECO:0007669"/>
    <property type="project" value="TreeGrafter"/>
</dbReference>
<feature type="domain" description="C2H2-type" evidence="14">
    <location>
        <begin position="458"/>
        <end position="485"/>
    </location>
</feature>
<evidence type="ECO:0000259" key="14">
    <source>
        <dbReference type="PROSITE" id="PS50157"/>
    </source>
</evidence>
<keyword evidence="11" id="KW-0539">Nucleus</keyword>
<feature type="domain" description="C2H2-type" evidence="14">
    <location>
        <begin position="374"/>
        <end position="401"/>
    </location>
</feature>
<evidence type="ECO:0000256" key="8">
    <source>
        <dbReference type="ARBA" id="ARBA00023015"/>
    </source>
</evidence>
<feature type="domain" description="C2H2-type" evidence="14">
    <location>
        <begin position="486"/>
        <end position="513"/>
    </location>
</feature>
<comment type="function">
    <text evidence="1">May be involved in transcriptional regulation.</text>
</comment>
<evidence type="ECO:0000256" key="5">
    <source>
        <dbReference type="ARBA" id="ARBA00022737"/>
    </source>
</evidence>
<dbReference type="HOGENOM" id="CLU_002678_44_5_1"/>
<dbReference type="AlphaFoldDB" id="M3Y4D7"/>
<dbReference type="InterPro" id="IPR001909">
    <property type="entry name" value="KRAB"/>
</dbReference>
<sequence>MKTQKVDTSGRAMRLEAGLPSFLWRSFLAVLGCSGSVRGSGTPVATDREDTKGGFVSAVGRRVWGRGLRRLRGPPGDLSVRDCRGHSAVITLLRREAPMAAAAPRDPAEVSMVAEMLLEPTQGNVTFEDVALYFSWEEWDLLDEDQRCLYHDVMLENFALTSSLGCWLGVKDEHAPSEESIPIGVSEIGTLKADSPSQKAQPFELHGPILRSILYLAEHQGTYLGEKPYTCRKQFCLDVNLQQYRGQHTGEIPFRNSVDRASFIKNCTVHVSGKPFTCEETGKDFLASMGFLQQQVTYTGEKPNNECKAVFHSDKSHHNCGECKKAFSCADTLAQDQGVITREGLYECGKCGKACTRRCNLIQHQKVHTGERPYECNECGKFFTYYSSFIIHRRVHTGERPYECNECGKSFSQSYSLNSHRKVHTGEKPYECRECGKSFSQRSNLIQHQRVHTGERPYMCSECGKSFSQNFSLIYHRRVHTGERPHQCSECGKSFSRSSSLIHHRRLHTGERPYECSKCGKSFKQSSSFSSHRKVHTGERPYECGECGKSFSHSSNLKNHWRVHTGERPIECSECGKSFSCKSNLVKHLRVHTGERPYECGECGKSFSQSSSLIQHRRVHTEKRSTECRKCEKSFSSKSDLIQHQRLHTRERP</sequence>
<evidence type="ECO:0000256" key="4">
    <source>
        <dbReference type="ARBA" id="ARBA00022723"/>
    </source>
</evidence>
<comment type="similarity">
    <text evidence="3">Belongs to the krueppel C2H2-type zinc-finger protein family.</text>
</comment>
<feature type="domain" description="C2H2-type" evidence="14">
    <location>
        <begin position="598"/>
        <end position="625"/>
    </location>
</feature>
<dbReference type="PROSITE" id="PS50157">
    <property type="entry name" value="ZINC_FINGER_C2H2_2"/>
    <property type="match status" value="12"/>
</dbReference>
<dbReference type="FunFam" id="3.30.160.60:FF:000944">
    <property type="entry name" value="zinc finger protein 232 isoform X1"/>
    <property type="match status" value="1"/>
</dbReference>
<keyword evidence="5" id="KW-0677">Repeat</keyword>
<feature type="domain" description="C2H2-type" evidence="14">
    <location>
        <begin position="346"/>
        <end position="373"/>
    </location>
</feature>
<dbReference type="CDD" id="cd07765">
    <property type="entry name" value="KRAB_A-box"/>
    <property type="match status" value="1"/>
</dbReference>
<feature type="domain" description="C2H2-type" evidence="14">
    <location>
        <begin position="626"/>
        <end position="653"/>
    </location>
</feature>
<evidence type="ECO:0000256" key="12">
    <source>
        <dbReference type="PROSITE-ProRule" id="PRU00042"/>
    </source>
</evidence>
<dbReference type="EMBL" id="AEYP01089863">
    <property type="status" value="NOT_ANNOTATED_CDS"/>
    <property type="molecule type" value="Genomic_DNA"/>
</dbReference>
<dbReference type="Pfam" id="PF01352">
    <property type="entry name" value="KRAB"/>
    <property type="match status" value="1"/>
</dbReference>
<dbReference type="Pfam" id="PF00096">
    <property type="entry name" value="zf-C2H2"/>
    <property type="match status" value="11"/>
</dbReference>
<feature type="domain" description="C2H2-type" evidence="14">
    <location>
        <begin position="402"/>
        <end position="429"/>
    </location>
</feature>
<feature type="domain" description="C2H2-type" evidence="14">
    <location>
        <begin position="542"/>
        <end position="569"/>
    </location>
</feature>
<keyword evidence="4" id="KW-0479">Metal-binding</keyword>
<dbReference type="FunFam" id="3.30.160.60:FF:000249">
    <property type="entry name" value="Zinc finger protein 154"/>
    <property type="match status" value="1"/>
</dbReference>
<dbReference type="SMART" id="SM00355">
    <property type="entry name" value="ZnF_C2H2"/>
    <property type="match status" value="11"/>
</dbReference>
<dbReference type="FunFam" id="3.30.160.60:FF:000281">
    <property type="entry name" value="Zinc finger protein 558 isoform X1"/>
    <property type="match status" value="1"/>
</dbReference>
<evidence type="ECO:0000256" key="10">
    <source>
        <dbReference type="ARBA" id="ARBA00023163"/>
    </source>
</evidence>
<dbReference type="PROSITE" id="PS00028">
    <property type="entry name" value="ZINC_FINGER_C2H2_1"/>
    <property type="match status" value="11"/>
</dbReference>
<keyword evidence="6 12" id="KW-0863">Zinc-finger</keyword>
<dbReference type="InParanoid" id="M3Y4D7"/>
<feature type="domain" description="C2H2-type" evidence="14">
    <location>
        <begin position="570"/>
        <end position="597"/>
    </location>
</feature>
<evidence type="ECO:0000256" key="3">
    <source>
        <dbReference type="ARBA" id="ARBA00006991"/>
    </source>
</evidence>
<evidence type="ECO:0000256" key="13">
    <source>
        <dbReference type="SAM" id="MobiDB-lite"/>
    </source>
</evidence>
<dbReference type="InterPro" id="IPR036236">
    <property type="entry name" value="Znf_C2H2_sf"/>
</dbReference>
<evidence type="ECO:0000256" key="9">
    <source>
        <dbReference type="ARBA" id="ARBA00023125"/>
    </source>
</evidence>
<dbReference type="GO" id="GO:0002682">
    <property type="term" value="P:regulation of immune system process"/>
    <property type="evidence" value="ECO:0007669"/>
    <property type="project" value="TreeGrafter"/>
</dbReference>
<keyword evidence="8" id="KW-0805">Transcription regulation</keyword>
<dbReference type="Gene3D" id="3.30.160.60">
    <property type="entry name" value="Classic Zinc Finger"/>
    <property type="match status" value="12"/>
</dbReference>
<dbReference type="GO" id="GO:0001817">
    <property type="term" value="P:regulation of cytokine production"/>
    <property type="evidence" value="ECO:0007669"/>
    <property type="project" value="TreeGrafter"/>
</dbReference>
<name>M3Y4D7_MUSPF</name>
<evidence type="ECO:0000256" key="11">
    <source>
        <dbReference type="ARBA" id="ARBA00023242"/>
    </source>
</evidence>
<dbReference type="GO" id="GO:0000978">
    <property type="term" value="F:RNA polymerase II cis-regulatory region sequence-specific DNA binding"/>
    <property type="evidence" value="ECO:0007669"/>
    <property type="project" value="TreeGrafter"/>
</dbReference>
<proteinExistence type="inferred from homology"/>
<feature type="region of interest" description="Disordered" evidence="13">
    <location>
        <begin position="634"/>
        <end position="653"/>
    </location>
</feature>
<dbReference type="Ensembl" id="ENSMPUT00000006296.1">
    <property type="protein sequence ID" value="ENSMPUP00000006188.1"/>
    <property type="gene ID" value="ENSMPUG00000006241.1"/>
</dbReference>
<dbReference type="eggNOG" id="KOG1721">
    <property type="taxonomic scope" value="Eukaryota"/>
</dbReference>
<dbReference type="FunFam" id="3.30.160.60:FF:001498">
    <property type="entry name" value="Zinc finger protein 404"/>
    <property type="match status" value="1"/>
</dbReference>
<organism evidence="16">
    <name type="scientific">Mustela putorius furo</name>
    <name type="common">European domestic ferret</name>
    <name type="synonym">Mustela furo</name>
    <dbReference type="NCBI Taxonomy" id="9669"/>
    <lineage>
        <taxon>Eukaryota</taxon>
        <taxon>Metazoa</taxon>
        <taxon>Chordata</taxon>
        <taxon>Craniata</taxon>
        <taxon>Vertebrata</taxon>
        <taxon>Euteleostomi</taxon>
        <taxon>Mammalia</taxon>
        <taxon>Eutheria</taxon>
        <taxon>Laurasiatheria</taxon>
        <taxon>Carnivora</taxon>
        <taxon>Caniformia</taxon>
        <taxon>Musteloidea</taxon>
        <taxon>Mustelidae</taxon>
        <taxon>Mustelinae</taxon>
        <taxon>Mustela</taxon>
    </lineage>
</organism>
<dbReference type="SMART" id="SM00349">
    <property type="entry name" value="KRAB"/>
    <property type="match status" value="1"/>
</dbReference>
<evidence type="ECO:0008006" key="17">
    <source>
        <dbReference type="Google" id="ProtNLM"/>
    </source>
</evidence>
<dbReference type="EMBL" id="AEYP01089862">
    <property type="status" value="NOT_ANNOTATED_CDS"/>
    <property type="molecule type" value="Genomic_DNA"/>
</dbReference>
<evidence type="ECO:0000256" key="2">
    <source>
        <dbReference type="ARBA" id="ARBA00004123"/>
    </source>
</evidence>
<evidence type="ECO:0000256" key="1">
    <source>
        <dbReference type="ARBA" id="ARBA00003767"/>
    </source>
</evidence>
<dbReference type="OrthoDB" id="8922241at2759"/>
<dbReference type="FunFam" id="3.30.160.60:FF:000566">
    <property type="entry name" value="zinc finger protein 133 isoform X2"/>
    <property type="match status" value="1"/>
</dbReference>
<protein>
    <recommendedName>
        <fullName evidence="17">Zinc finger protein 211</fullName>
    </recommendedName>
</protein>
<dbReference type="GeneID" id="101686846"/>
<dbReference type="GO" id="GO:0001227">
    <property type="term" value="F:DNA-binding transcription repressor activity, RNA polymerase II-specific"/>
    <property type="evidence" value="ECO:0007669"/>
    <property type="project" value="TreeGrafter"/>
</dbReference>
<dbReference type="PANTHER" id="PTHR24399">
    <property type="entry name" value="ZINC FINGER AND BTB DOMAIN-CONTAINING"/>
    <property type="match status" value="1"/>
</dbReference>
<dbReference type="OMA" id="PNNSNEC"/>
<feature type="domain" description="C2H2-type" evidence="14">
    <location>
        <begin position="276"/>
        <end position="303"/>
    </location>
</feature>
<dbReference type="SUPFAM" id="SSF109640">
    <property type="entry name" value="KRAB domain (Kruppel-associated box)"/>
    <property type="match status" value="1"/>
</dbReference>
<feature type="domain" description="C2H2-type" evidence="14">
    <location>
        <begin position="514"/>
        <end position="541"/>
    </location>
</feature>
<dbReference type="Gene3D" id="6.10.140.140">
    <property type="match status" value="1"/>
</dbReference>
<evidence type="ECO:0000259" key="15">
    <source>
        <dbReference type="PROSITE" id="PS50805"/>
    </source>
</evidence>
<dbReference type="InterPro" id="IPR013087">
    <property type="entry name" value="Znf_C2H2_type"/>
</dbReference>
<comment type="subcellular location">
    <subcellularLocation>
        <location evidence="2">Nucleus</location>
    </subcellularLocation>
</comment>
<evidence type="ECO:0000256" key="7">
    <source>
        <dbReference type="ARBA" id="ARBA00022833"/>
    </source>
</evidence>
<dbReference type="FunFam" id="3.30.160.60:FF:000135">
    <property type="entry name" value="Zinc finger protein 358"/>
    <property type="match status" value="1"/>
</dbReference>
<feature type="domain" description="KRAB" evidence="15">
    <location>
        <begin position="125"/>
        <end position="196"/>
    </location>
</feature>
<evidence type="ECO:0000313" key="16">
    <source>
        <dbReference type="Ensembl" id="ENSMPUP00000006188.1"/>
    </source>
</evidence>
<dbReference type="PROSITE" id="PS50805">
    <property type="entry name" value="KRAB"/>
    <property type="match status" value="1"/>
</dbReference>